<protein>
    <submittedName>
        <fullName evidence="3">15618_t:CDS:1</fullName>
    </submittedName>
</protein>
<keyword evidence="4" id="KW-1185">Reference proteome</keyword>
<dbReference type="OrthoDB" id="298084at2759"/>
<dbReference type="InterPro" id="IPR011333">
    <property type="entry name" value="SKP1/BTB/POZ_sf"/>
</dbReference>
<evidence type="ECO:0000313" key="3">
    <source>
        <dbReference type="EMBL" id="CAG8546605.1"/>
    </source>
</evidence>
<feature type="domain" description="BTB" evidence="1">
    <location>
        <begin position="1"/>
        <end position="63"/>
    </location>
</feature>
<feature type="domain" description="TLDc" evidence="2">
    <location>
        <begin position="261"/>
        <end position="429"/>
    </location>
</feature>
<feature type="non-terminal residue" evidence="3">
    <location>
        <position position="429"/>
    </location>
</feature>
<dbReference type="Pfam" id="PF07534">
    <property type="entry name" value="TLD"/>
    <property type="match status" value="1"/>
</dbReference>
<accession>A0A9N9FP50</accession>
<organism evidence="3 4">
    <name type="scientific">Acaulospora morrowiae</name>
    <dbReference type="NCBI Taxonomy" id="94023"/>
    <lineage>
        <taxon>Eukaryota</taxon>
        <taxon>Fungi</taxon>
        <taxon>Fungi incertae sedis</taxon>
        <taxon>Mucoromycota</taxon>
        <taxon>Glomeromycotina</taxon>
        <taxon>Glomeromycetes</taxon>
        <taxon>Diversisporales</taxon>
        <taxon>Acaulosporaceae</taxon>
        <taxon>Acaulospora</taxon>
    </lineage>
</organism>
<dbReference type="InterPro" id="IPR000210">
    <property type="entry name" value="BTB/POZ_dom"/>
</dbReference>
<name>A0A9N9FP50_9GLOM</name>
<dbReference type="InterPro" id="IPR051481">
    <property type="entry name" value="BTB-POZ/Galectin-3-binding"/>
</dbReference>
<dbReference type="PANTHER" id="PTHR24410">
    <property type="entry name" value="HL07962P-RELATED"/>
    <property type="match status" value="1"/>
</dbReference>
<sequence length="429" mass="49847">MEIFRAHSVILRARSLHFRTLFSSNLVKRDQDKYFTFVEPHISPNVFKHILKYIYTGMCDLENCGSLIELLVAADELILDGFVKHIQNYIISNKPSWLHENLVRLFQISSKHESFSELREACGQQISRSPDSILRSTDIGYLERHTLLTFIKRDDIATDEINIWNGVIKWGMSQDPKLDDNIESWTNGDFEELKIRIQDFFPYIRFFTIPGKLYYEHIRPFKSILPKSLKERLKKFYYLGGIDPPPEELPLRVCRHIPDSKLIDATHLSLISSWINRKEYNEKLNIIPYEFKLLIRGSRDGMQIREFHRRCDNKGATLIIVKVAGTGNIVGGYNPLPWTSTHRWLFTTESFIFSLGIDGKGVDGKGIKNSILSRVTKYDEAIFDGNDTSANFGFGYDLWWFGGRGDNKNYEKKILDGIQFATEDYEAFE</sequence>
<dbReference type="SUPFAM" id="SSF54695">
    <property type="entry name" value="POZ domain"/>
    <property type="match status" value="1"/>
</dbReference>
<dbReference type="PANTHER" id="PTHR24410:SF23">
    <property type="entry name" value="BTB DOMAIN-CONTAINING PROTEIN-RELATED"/>
    <property type="match status" value="1"/>
</dbReference>
<dbReference type="AlphaFoldDB" id="A0A9N9FP50"/>
<dbReference type="Proteomes" id="UP000789342">
    <property type="component" value="Unassembled WGS sequence"/>
</dbReference>
<dbReference type="PROSITE" id="PS50097">
    <property type="entry name" value="BTB"/>
    <property type="match status" value="1"/>
</dbReference>
<dbReference type="Gene3D" id="1.25.40.420">
    <property type="match status" value="1"/>
</dbReference>
<reference evidence="3" key="1">
    <citation type="submission" date="2021-06" db="EMBL/GenBank/DDBJ databases">
        <authorList>
            <person name="Kallberg Y."/>
            <person name="Tangrot J."/>
            <person name="Rosling A."/>
        </authorList>
    </citation>
    <scope>NUCLEOTIDE SEQUENCE</scope>
    <source>
        <strain evidence="3">CL551</strain>
    </source>
</reference>
<dbReference type="InterPro" id="IPR006571">
    <property type="entry name" value="TLDc_dom"/>
</dbReference>
<evidence type="ECO:0000259" key="2">
    <source>
        <dbReference type="PROSITE" id="PS51886"/>
    </source>
</evidence>
<dbReference type="SMART" id="SM00225">
    <property type="entry name" value="BTB"/>
    <property type="match status" value="1"/>
</dbReference>
<dbReference type="PROSITE" id="PS51886">
    <property type="entry name" value="TLDC"/>
    <property type="match status" value="1"/>
</dbReference>
<comment type="caution">
    <text evidence="3">The sequence shown here is derived from an EMBL/GenBank/DDBJ whole genome shotgun (WGS) entry which is preliminary data.</text>
</comment>
<evidence type="ECO:0000259" key="1">
    <source>
        <dbReference type="PROSITE" id="PS50097"/>
    </source>
</evidence>
<dbReference type="Pfam" id="PF00651">
    <property type="entry name" value="BTB"/>
    <property type="match status" value="1"/>
</dbReference>
<evidence type="ECO:0000313" key="4">
    <source>
        <dbReference type="Proteomes" id="UP000789342"/>
    </source>
</evidence>
<dbReference type="CDD" id="cd18186">
    <property type="entry name" value="BTB_POZ_ZBTB_KLHL-like"/>
    <property type="match status" value="1"/>
</dbReference>
<dbReference type="Gene3D" id="3.30.710.10">
    <property type="entry name" value="Potassium Channel Kv1.1, Chain A"/>
    <property type="match status" value="1"/>
</dbReference>
<gene>
    <name evidence="3" type="ORF">AMORRO_LOCUS5377</name>
</gene>
<dbReference type="EMBL" id="CAJVPV010003224">
    <property type="protein sequence ID" value="CAG8546605.1"/>
    <property type="molecule type" value="Genomic_DNA"/>
</dbReference>
<proteinExistence type="predicted"/>